<accession>A0A9W7F2Q6</accession>
<dbReference type="EMBL" id="BRXW01000017">
    <property type="protein sequence ID" value="GMH99965.1"/>
    <property type="molecule type" value="Genomic_DNA"/>
</dbReference>
<dbReference type="AlphaFoldDB" id="A0A9W7F2Q6"/>
<name>A0A9W7F2Q6_9STRA</name>
<proteinExistence type="predicted"/>
<comment type="caution">
    <text evidence="1">The sequence shown here is derived from an EMBL/GenBank/DDBJ whole genome shotgun (WGS) entry which is preliminary data.</text>
</comment>
<gene>
    <name evidence="1" type="ORF">TrLO_g14273</name>
</gene>
<keyword evidence="2" id="KW-1185">Reference proteome</keyword>
<dbReference type="Proteomes" id="UP001165122">
    <property type="component" value="Unassembled WGS sequence"/>
</dbReference>
<organism evidence="1 2">
    <name type="scientific">Triparma laevis f. longispina</name>
    <dbReference type="NCBI Taxonomy" id="1714387"/>
    <lineage>
        <taxon>Eukaryota</taxon>
        <taxon>Sar</taxon>
        <taxon>Stramenopiles</taxon>
        <taxon>Ochrophyta</taxon>
        <taxon>Bolidophyceae</taxon>
        <taxon>Parmales</taxon>
        <taxon>Triparmaceae</taxon>
        <taxon>Triparma</taxon>
    </lineage>
</organism>
<reference evidence="2" key="1">
    <citation type="journal article" date="2023" name="Commun. Biol.">
        <title>Genome analysis of Parmales, the sister group of diatoms, reveals the evolutionary specialization of diatoms from phago-mixotrophs to photoautotrophs.</title>
        <authorList>
            <person name="Ban H."/>
            <person name="Sato S."/>
            <person name="Yoshikawa S."/>
            <person name="Yamada K."/>
            <person name="Nakamura Y."/>
            <person name="Ichinomiya M."/>
            <person name="Sato N."/>
            <person name="Blanc-Mathieu R."/>
            <person name="Endo H."/>
            <person name="Kuwata A."/>
            <person name="Ogata H."/>
        </authorList>
    </citation>
    <scope>NUCLEOTIDE SEQUENCE [LARGE SCALE GENOMIC DNA]</scope>
    <source>
        <strain evidence="2">NIES 3700</strain>
    </source>
</reference>
<sequence length="147" mass="16778">MLNTHRTKQANRQHNTKTSKIFFHVTTKNAGSLKNSGLHSFANALSFTISSDLTIVNTCSSNSSSTPPPSKPRISNADFHLKYDSSRIEVIIKVIGKAFPAREVPQVQHHMWLNTTTCYRGRFGQRFFRLHRFIEIMALDLDEFARI</sequence>
<evidence type="ECO:0000313" key="1">
    <source>
        <dbReference type="EMBL" id="GMH99965.1"/>
    </source>
</evidence>
<protein>
    <submittedName>
        <fullName evidence="1">Uncharacterized protein</fullName>
    </submittedName>
</protein>
<evidence type="ECO:0000313" key="2">
    <source>
        <dbReference type="Proteomes" id="UP001165122"/>
    </source>
</evidence>